<accession>A0A1L9USZ0</accession>
<dbReference type="AlphaFoldDB" id="A0A1L9USZ0"/>
<dbReference type="VEuPathDB" id="FungiDB:ASPBRDRAFT_39920"/>
<organism evidence="1 2">
    <name type="scientific">Aspergillus brasiliensis (strain CBS 101740 / IMI 381727 / IBT 21946)</name>
    <dbReference type="NCBI Taxonomy" id="767769"/>
    <lineage>
        <taxon>Eukaryota</taxon>
        <taxon>Fungi</taxon>
        <taxon>Dikarya</taxon>
        <taxon>Ascomycota</taxon>
        <taxon>Pezizomycotina</taxon>
        <taxon>Eurotiomycetes</taxon>
        <taxon>Eurotiomycetidae</taxon>
        <taxon>Eurotiales</taxon>
        <taxon>Aspergillaceae</taxon>
        <taxon>Aspergillus</taxon>
        <taxon>Aspergillus subgen. Circumdati</taxon>
    </lineage>
</organism>
<dbReference type="GeneID" id="93576732"/>
<protein>
    <submittedName>
        <fullName evidence="1">Uncharacterized protein</fullName>
    </submittedName>
</protein>
<dbReference type="Proteomes" id="UP000184499">
    <property type="component" value="Unassembled WGS sequence"/>
</dbReference>
<dbReference type="EMBL" id="KV878681">
    <property type="protein sequence ID" value="OJJ74720.1"/>
    <property type="molecule type" value="Genomic_DNA"/>
</dbReference>
<sequence length="94" mass="10804">MTLRDLKNLSEASKSISEKTLPYLYGNLIIQAKYPSAPKLDSAIAKINHSRLVHTKHIRLWGTYHQIQEKQTCSIHDFLEDDVTGPISRLWLLC</sequence>
<keyword evidence="2" id="KW-1185">Reference proteome</keyword>
<evidence type="ECO:0000313" key="1">
    <source>
        <dbReference type="EMBL" id="OJJ74720.1"/>
    </source>
</evidence>
<proteinExistence type="predicted"/>
<dbReference type="RefSeq" id="XP_067481968.1">
    <property type="nucleotide sequence ID" value="XM_067624244.1"/>
</dbReference>
<gene>
    <name evidence="1" type="ORF">ASPBRDRAFT_39920</name>
</gene>
<reference evidence="2" key="1">
    <citation type="journal article" date="2017" name="Genome Biol.">
        <title>Comparative genomics reveals high biological diversity and specific adaptations in the industrially and medically important fungal genus Aspergillus.</title>
        <authorList>
            <person name="de Vries R.P."/>
            <person name="Riley R."/>
            <person name="Wiebenga A."/>
            <person name="Aguilar-Osorio G."/>
            <person name="Amillis S."/>
            <person name="Uchima C.A."/>
            <person name="Anderluh G."/>
            <person name="Asadollahi M."/>
            <person name="Askin M."/>
            <person name="Barry K."/>
            <person name="Battaglia E."/>
            <person name="Bayram O."/>
            <person name="Benocci T."/>
            <person name="Braus-Stromeyer S.A."/>
            <person name="Caldana C."/>
            <person name="Canovas D."/>
            <person name="Cerqueira G.C."/>
            <person name="Chen F."/>
            <person name="Chen W."/>
            <person name="Choi C."/>
            <person name="Clum A."/>
            <person name="Dos Santos R.A."/>
            <person name="Damasio A.R."/>
            <person name="Diallinas G."/>
            <person name="Emri T."/>
            <person name="Fekete E."/>
            <person name="Flipphi M."/>
            <person name="Freyberg S."/>
            <person name="Gallo A."/>
            <person name="Gournas C."/>
            <person name="Habgood R."/>
            <person name="Hainaut M."/>
            <person name="Harispe M.L."/>
            <person name="Henrissat B."/>
            <person name="Hilden K.S."/>
            <person name="Hope R."/>
            <person name="Hossain A."/>
            <person name="Karabika E."/>
            <person name="Karaffa L."/>
            <person name="Karanyi Z."/>
            <person name="Krasevec N."/>
            <person name="Kuo A."/>
            <person name="Kusch H."/>
            <person name="LaButti K."/>
            <person name="Lagendijk E.L."/>
            <person name="Lapidus A."/>
            <person name="Levasseur A."/>
            <person name="Lindquist E."/>
            <person name="Lipzen A."/>
            <person name="Logrieco A.F."/>
            <person name="MacCabe A."/>
            <person name="Maekelae M.R."/>
            <person name="Malavazi I."/>
            <person name="Melin P."/>
            <person name="Meyer V."/>
            <person name="Mielnichuk N."/>
            <person name="Miskei M."/>
            <person name="Molnar A.P."/>
            <person name="Mule G."/>
            <person name="Ngan C.Y."/>
            <person name="Orejas M."/>
            <person name="Orosz E."/>
            <person name="Ouedraogo J.P."/>
            <person name="Overkamp K.M."/>
            <person name="Park H.-S."/>
            <person name="Perrone G."/>
            <person name="Piumi F."/>
            <person name="Punt P.J."/>
            <person name="Ram A.F."/>
            <person name="Ramon A."/>
            <person name="Rauscher S."/>
            <person name="Record E."/>
            <person name="Riano-Pachon D.M."/>
            <person name="Robert V."/>
            <person name="Roehrig J."/>
            <person name="Ruller R."/>
            <person name="Salamov A."/>
            <person name="Salih N.S."/>
            <person name="Samson R.A."/>
            <person name="Sandor E."/>
            <person name="Sanguinetti M."/>
            <person name="Schuetze T."/>
            <person name="Sepcic K."/>
            <person name="Shelest E."/>
            <person name="Sherlock G."/>
            <person name="Sophianopoulou V."/>
            <person name="Squina F.M."/>
            <person name="Sun H."/>
            <person name="Susca A."/>
            <person name="Todd R.B."/>
            <person name="Tsang A."/>
            <person name="Unkles S.E."/>
            <person name="van de Wiele N."/>
            <person name="van Rossen-Uffink D."/>
            <person name="Oliveira J.V."/>
            <person name="Vesth T.C."/>
            <person name="Visser J."/>
            <person name="Yu J.-H."/>
            <person name="Zhou M."/>
            <person name="Andersen M.R."/>
            <person name="Archer D.B."/>
            <person name="Baker S.E."/>
            <person name="Benoit I."/>
            <person name="Brakhage A.A."/>
            <person name="Braus G.H."/>
            <person name="Fischer R."/>
            <person name="Frisvad J.C."/>
            <person name="Goldman G.H."/>
            <person name="Houbraken J."/>
            <person name="Oakley B."/>
            <person name="Pocsi I."/>
            <person name="Scazzocchio C."/>
            <person name="Seiboth B."/>
            <person name="vanKuyk P.A."/>
            <person name="Wortman J."/>
            <person name="Dyer P.S."/>
            <person name="Grigoriev I.V."/>
        </authorList>
    </citation>
    <scope>NUCLEOTIDE SEQUENCE [LARGE SCALE GENOMIC DNA]</scope>
    <source>
        <strain evidence="2">CBS 101740 / IMI 381727 / IBT 21946</strain>
    </source>
</reference>
<name>A0A1L9USZ0_ASPBC</name>
<evidence type="ECO:0000313" key="2">
    <source>
        <dbReference type="Proteomes" id="UP000184499"/>
    </source>
</evidence>